<protein>
    <submittedName>
        <fullName evidence="1">Uncharacterized protein</fullName>
    </submittedName>
</protein>
<organism evidence="1">
    <name type="scientific">marine metagenome</name>
    <dbReference type="NCBI Taxonomy" id="408172"/>
    <lineage>
        <taxon>unclassified sequences</taxon>
        <taxon>metagenomes</taxon>
        <taxon>ecological metagenomes</taxon>
    </lineage>
</organism>
<sequence length="53" mass="5760">MTSKASFEEVLRSCYQGGSHLQQTKSRVVVVKSTWDCASAVEKASGVLVWNGL</sequence>
<accession>A0A383CIN0</accession>
<evidence type="ECO:0000313" key="1">
    <source>
        <dbReference type="EMBL" id="SVE31920.1"/>
    </source>
</evidence>
<dbReference type="EMBL" id="UINC01209074">
    <property type="protein sequence ID" value="SVE31920.1"/>
    <property type="molecule type" value="Genomic_DNA"/>
</dbReference>
<reference evidence="1" key="1">
    <citation type="submission" date="2018-05" db="EMBL/GenBank/DDBJ databases">
        <authorList>
            <person name="Lanie J.A."/>
            <person name="Ng W.-L."/>
            <person name="Kazmierczak K.M."/>
            <person name="Andrzejewski T.M."/>
            <person name="Davidsen T.M."/>
            <person name="Wayne K.J."/>
            <person name="Tettelin H."/>
            <person name="Glass J.I."/>
            <person name="Rusch D."/>
            <person name="Podicherti R."/>
            <person name="Tsui H.-C.T."/>
            <person name="Winkler M.E."/>
        </authorList>
    </citation>
    <scope>NUCLEOTIDE SEQUENCE</scope>
</reference>
<name>A0A383CIN0_9ZZZZ</name>
<gene>
    <name evidence="1" type="ORF">METZ01_LOCUS484774</name>
</gene>
<proteinExistence type="predicted"/>
<dbReference type="AlphaFoldDB" id="A0A383CIN0"/>